<sequence>MLLQTTICQFPGGENAGARSRNRLFPSQEALNPIGNCSIASTTSNIISFAVAPWPSFRSSIRRRSQWWLGLR</sequence>
<comment type="caution">
    <text evidence="1">The sequence shown here is derived from an EMBL/GenBank/DDBJ whole genome shotgun (WGS) entry which is preliminary data.</text>
</comment>
<evidence type="ECO:0000313" key="1">
    <source>
        <dbReference type="EMBL" id="KAK4277076.1"/>
    </source>
</evidence>
<organism evidence="1 2">
    <name type="scientific">Acacia crassicarpa</name>
    <name type="common">northern wattle</name>
    <dbReference type="NCBI Taxonomy" id="499986"/>
    <lineage>
        <taxon>Eukaryota</taxon>
        <taxon>Viridiplantae</taxon>
        <taxon>Streptophyta</taxon>
        <taxon>Embryophyta</taxon>
        <taxon>Tracheophyta</taxon>
        <taxon>Spermatophyta</taxon>
        <taxon>Magnoliopsida</taxon>
        <taxon>eudicotyledons</taxon>
        <taxon>Gunneridae</taxon>
        <taxon>Pentapetalae</taxon>
        <taxon>rosids</taxon>
        <taxon>fabids</taxon>
        <taxon>Fabales</taxon>
        <taxon>Fabaceae</taxon>
        <taxon>Caesalpinioideae</taxon>
        <taxon>mimosoid clade</taxon>
        <taxon>Acacieae</taxon>
        <taxon>Acacia</taxon>
    </lineage>
</organism>
<dbReference type="Proteomes" id="UP001293593">
    <property type="component" value="Unassembled WGS sequence"/>
</dbReference>
<keyword evidence="2" id="KW-1185">Reference proteome</keyword>
<dbReference type="AlphaFoldDB" id="A0AAE1MVE1"/>
<evidence type="ECO:0000313" key="2">
    <source>
        <dbReference type="Proteomes" id="UP001293593"/>
    </source>
</evidence>
<dbReference type="EMBL" id="JAWXYG010000003">
    <property type="protein sequence ID" value="KAK4277076.1"/>
    <property type="molecule type" value="Genomic_DNA"/>
</dbReference>
<proteinExistence type="predicted"/>
<accession>A0AAE1MVE1</accession>
<name>A0AAE1MVE1_9FABA</name>
<reference evidence="1" key="1">
    <citation type="submission" date="2023-10" db="EMBL/GenBank/DDBJ databases">
        <title>Chromosome-level genome of the transformable northern wattle, Acacia crassicarpa.</title>
        <authorList>
            <person name="Massaro I."/>
            <person name="Sinha N.R."/>
            <person name="Poethig S."/>
            <person name="Leichty A.R."/>
        </authorList>
    </citation>
    <scope>NUCLEOTIDE SEQUENCE</scope>
    <source>
        <strain evidence="1">Acra3RX</strain>
        <tissue evidence="1">Leaf</tissue>
    </source>
</reference>
<protein>
    <submittedName>
        <fullName evidence="1">Uncharacterized protein</fullName>
    </submittedName>
</protein>
<gene>
    <name evidence="1" type="ORF">QN277_015128</name>
</gene>